<dbReference type="SUPFAM" id="SSF103088">
    <property type="entry name" value="OmpA-like"/>
    <property type="match status" value="1"/>
</dbReference>
<dbReference type="GO" id="GO:0009279">
    <property type="term" value="C:cell outer membrane"/>
    <property type="evidence" value="ECO:0007669"/>
    <property type="project" value="UniProtKB-SubCell"/>
</dbReference>
<dbReference type="InterPro" id="IPR006664">
    <property type="entry name" value="OMP_bac"/>
</dbReference>
<feature type="domain" description="OmpA-like" evidence="5">
    <location>
        <begin position="62"/>
        <end position="180"/>
    </location>
</feature>
<accession>A0A4R2KAI3</accession>
<dbReference type="PROSITE" id="PS51257">
    <property type="entry name" value="PROKAR_LIPOPROTEIN"/>
    <property type="match status" value="1"/>
</dbReference>
<keyword evidence="2 4" id="KW-0472">Membrane</keyword>
<dbReference type="PRINTS" id="PR01021">
    <property type="entry name" value="OMPADOMAIN"/>
</dbReference>
<protein>
    <submittedName>
        <fullName evidence="6">Outer membrane protein OmpA-like peptidoglycan-associated protein</fullName>
    </submittedName>
</protein>
<dbReference type="PANTHER" id="PTHR30329">
    <property type="entry name" value="STATOR ELEMENT OF FLAGELLAR MOTOR COMPLEX"/>
    <property type="match status" value="1"/>
</dbReference>
<proteinExistence type="predicted"/>
<dbReference type="Pfam" id="PF00691">
    <property type="entry name" value="OmpA"/>
    <property type="match status" value="1"/>
</dbReference>
<evidence type="ECO:0000259" key="5">
    <source>
        <dbReference type="PROSITE" id="PS51123"/>
    </source>
</evidence>
<keyword evidence="3" id="KW-0998">Cell outer membrane</keyword>
<evidence type="ECO:0000313" key="7">
    <source>
        <dbReference type="Proteomes" id="UP000295142"/>
    </source>
</evidence>
<dbReference type="PROSITE" id="PS51123">
    <property type="entry name" value="OMPA_2"/>
    <property type="match status" value="1"/>
</dbReference>
<evidence type="ECO:0000256" key="2">
    <source>
        <dbReference type="ARBA" id="ARBA00023136"/>
    </source>
</evidence>
<dbReference type="EMBL" id="SLWW01000017">
    <property type="protein sequence ID" value="TCO69182.1"/>
    <property type="molecule type" value="Genomic_DNA"/>
</dbReference>
<dbReference type="PANTHER" id="PTHR30329:SF21">
    <property type="entry name" value="LIPOPROTEIN YIAD-RELATED"/>
    <property type="match status" value="1"/>
</dbReference>
<dbReference type="AlphaFoldDB" id="A0A4R2KAI3"/>
<sequence>MRAPLALLTLAAAVALTGCSPRQIADFNRPAGASLDDGDFGNATMSNALVHTGSRAMAINLNRRFAAEVDSTINFAFDSAQLDGEARAKLDAQAAWIAQYPYVKFRVYGHTDLVGSAAYNKALGLRRARAAVNHLVSRGISRSRLEAVASYGETQPLVVTEGRERRNRRTVTEVWGFLEPKRLIHDGKYMQRTYGLYLESAQEPHNED</sequence>
<dbReference type="InterPro" id="IPR006665">
    <property type="entry name" value="OmpA-like"/>
</dbReference>
<evidence type="ECO:0000256" key="4">
    <source>
        <dbReference type="PROSITE-ProRule" id="PRU00473"/>
    </source>
</evidence>
<evidence type="ECO:0000313" key="6">
    <source>
        <dbReference type="EMBL" id="TCO69182.1"/>
    </source>
</evidence>
<evidence type="ECO:0000256" key="1">
    <source>
        <dbReference type="ARBA" id="ARBA00004442"/>
    </source>
</evidence>
<evidence type="ECO:0000256" key="3">
    <source>
        <dbReference type="ARBA" id="ARBA00023237"/>
    </source>
</evidence>
<dbReference type="InterPro" id="IPR050330">
    <property type="entry name" value="Bact_OuterMem_StrucFunc"/>
</dbReference>
<keyword evidence="7" id="KW-1185">Reference proteome</keyword>
<organism evidence="6 7">
    <name type="scientific">Rhodovulum euryhalinum</name>
    <dbReference type="NCBI Taxonomy" id="35805"/>
    <lineage>
        <taxon>Bacteria</taxon>
        <taxon>Pseudomonadati</taxon>
        <taxon>Pseudomonadota</taxon>
        <taxon>Alphaproteobacteria</taxon>
        <taxon>Rhodobacterales</taxon>
        <taxon>Paracoccaceae</taxon>
        <taxon>Rhodovulum</taxon>
    </lineage>
</organism>
<gene>
    <name evidence="6" type="ORF">EV655_11713</name>
</gene>
<dbReference type="Gene3D" id="3.30.1330.60">
    <property type="entry name" value="OmpA-like domain"/>
    <property type="match status" value="1"/>
</dbReference>
<name>A0A4R2KAI3_9RHOB</name>
<dbReference type="InterPro" id="IPR036737">
    <property type="entry name" value="OmpA-like_sf"/>
</dbReference>
<comment type="caution">
    <text evidence="6">The sequence shown here is derived from an EMBL/GenBank/DDBJ whole genome shotgun (WGS) entry which is preliminary data.</text>
</comment>
<reference evidence="6 7" key="1">
    <citation type="submission" date="2019-03" db="EMBL/GenBank/DDBJ databases">
        <title>Genomic Encyclopedia of Type Strains, Phase IV (KMG-IV): sequencing the most valuable type-strain genomes for metagenomic binning, comparative biology and taxonomic classification.</title>
        <authorList>
            <person name="Goeker M."/>
        </authorList>
    </citation>
    <scope>NUCLEOTIDE SEQUENCE [LARGE SCALE GENOMIC DNA]</scope>
    <source>
        <strain evidence="6 7">DSM 4868</strain>
    </source>
</reference>
<dbReference type="CDD" id="cd07185">
    <property type="entry name" value="OmpA_C-like"/>
    <property type="match status" value="1"/>
</dbReference>
<dbReference type="Proteomes" id="UP000295142">
    <property type="component" value="Unassembled WGS sequence"/>
</dbReference>
<comment type="subcellular location">
    <subcellularLocation>
        <location evidence="1">Cell outer membrane</location>
    </subcellularLocation>
</comment>